<reference evidence="2" key="1">
    <citation type="journal article" date="2014" name="Front. Microbiol.">
        <title>High frequency of phylogenetically diverse reductive dehalogenase-homologous genes in deep subseafloor sedimentary metagenomes.</title>
        <authorList>
            <person name="Kawai M."/>
            <person name="Futagami T."/>
            <person name="Toyoda A."/>
            <person name="Takaki Y."/>
            <person name="Nishi S."/>
            <person name="Hori S."/>
            <person name="Arai W."/>
            <person name="Tsubouchi T."/>
            <person name="Morono Y."/>
            <person name="Uchiyama I."/>
            <person name="Ito T."/>
            <person name="Fujiyama A."/>
            <person name="Inagaki F."/>
            <person name="Takami H."/>
        </authorList>
    </citation>
    <scope>NUCLEOTIDE SEQUENCE</scope>
    <source>
        <strain evidence="2">Expedition CK06-06</strain>
    </source>
</reference>
<feature type="non-terminal residue" evidence="2">
    <location>
        <position position="50"/>
    </location>
</feature>
<organism evidence="2">
    <name type="scientific">marine sediment metagenome</name>
    <dbReference type="NCBI Taxonomy" id="412755"/>
    <lineage>
        <taxon>unclassified sequences</taxon>
        <taxon>metagenomes</taxon>
        <taxon>ecological metagenomes</taxon>
    </lineage>
</organism>
<proteinExistence type="predicted"/>
<keyword evidence="1" id="KW-0812">Transmembrane</keyword>
<gene>
    <name evidence="2" type="ORF">S01H1_17902</name>
</gene>
<keyword evidence="1" id="KW-0472">Membrane</keyword>
<comment type="caution">
    <text evidence="2">The sequence shown here is derived from an EMBL/GenBank/DDBJ whole genome shotgun (WGS) entry which is preliminary data.</text>
</comment>
<accession>X0TIF5</accession>
<dbReference type="EMBL" id="BARS01009524">
    <property type="protein sequence ID" value="GAF75895.1"/>
    <property type="molecule type" value="Genomic_DNA"/>
</dbReference>
<keyword evidence="1" id="KW-1133">Transmembrane helix</keyword>
<name>X0TIF5_9ZZZZ</name>
<feature type="transmembrane region" description="Helical" evidence="1">
    <location>
        <begin position="7"/>
        <end position="26"/>
    </location>
</feature>
<dbReference type="AlphaFoldDB" id="X0TIF5"/>
<protein>
    <submittedName>
        <fullName evidence="2">Uncharacterized protein</fullName>
    </submittedName>
</protein>
<sequence>METNKKIIVGCLIGFILISSILVYVYRDVIFLHKMSIKYPDGCEEKFENG</sequence>
<evidence type="ECO:0000256" key="1">
    <source>
        <dbReference type="SAM" id="Phobius"/>
    </source>
</evidence>
<evidence type="ECO:0000313" key="2">
    <source>
        <dbReference type="EMBL" id="GAF75895.1"/>
    </source>
</evidence>